<dbReference type="PANTHER" id="PTHR43341:SF38">
    <property type="entry name" value="PROLINE TRANSPORTER (EUROFUNG)"/>
    <property type="match status" value="1"/>
</dbReference>
<keyword evidence="4" id="KW-0029">Amino-acid transport</keyword>
<dbReference type="PANTHER" id="PTHR43341">
    <property type="entry name" value="AMINO ACID PERMEASE"/>
    <property type="match status" value="1"/>
</dbReference>
<comment type="subcellular location">
    <subcellularLocation>
        <location evidence="1">Membrane</location>
        <topology evidence="1">Multi-pass membrane protein</topology>
    </subcellularLocation>
</comment>
<feature type="transmembrane region" description="Helical" evidence="8">
    <location>
        <begin position="123"/>
        <end position="150"/>
    </location>
</feature>
<evidence type="ECO:0000256" key="8">
    <source>
        <dbReference type="SAM" id="Phobius"/>
    </source>
</evidence>
<feature type="transmembrane region" description="Helical" evidence="8">
    <location>
        <begin position="425"/>
        <end position="443"/>
    </location>
</feature>
<dbReference type="Pfam" id="PF00324">
    <property type="entry name" value="AA_permease"/>
    <property type="match status" value="1"/>
</dbReference>
<evidence type="ECO:0000256" key="7">
    <source>
        <dbReference type="SAM" id="MobiDB-lite"/>
    </source>
</evidence>
<feature type="transmembrane region" description="Helical" evidence="8">
    <location>
        <begin position="171"/>
        <end position="199"/>
    </location>
</feature>
<accession>A0AAN6DY45</accession>
<dbReference type="GO" id="GO:0016020">
    <property type="term" value="C:membrane"/>
    <property type="evidence" value="ECO:0007669"/>
    <property type="project" value="UniProtKB-SubCell"/>
</dbReference>
<feature type="transmembrane region" description="Helical" evidence="8">
    <location>
        <begin position="205"/>
        <end position="227"/>
    </location>
</feature>
<dbReference type="AlphaFoldDB" id="A0AAN6DY45"/>
<evidence type="ECO:0000256" key="5">
    <source>
        <dbReference type="ARBA" id="ARBA00022989"/>
    </source>
</evidence>
<feature type="transmembrane region" description="Helical" evidence="8">
    <location>
        <begin position="526"/>
        <end position="545"/>
    </location>
</feature>
<feature type="region of interest" description="Disordered" evidence="7">
    <location>
        <begin position="1"/>
        <end position="64"/>
    </location>
</feature>
<feature type="transmembrane region" description="Helical" evidence="8">
    <location>
        <begin position="289"/>
        <end position="308"/>
    </location>
</feature>
<organism evidence="10 11">
    <name type="scientific">Exophiala viscosa</name>
    <dbReference type="NCBI Taxonomy" id="2486360"/>
    <lineage>
        <taxon>Eukaryota</taxon>
        <taxon>Fungi</taxon>
        <taxon>Dikarya</taxon>
        <taxon>Ascomycota</taxon>
        <taxon>Pezizomycotina</taxon>
        <taxon>Eurotiomycetes</taxon>
        <taxon>Chaetothyriomycetidae</taxon>
        <taxon>Chaetothyriales</taxon>
        <taxon>Herpotrichiellaceae</taxon>
        <taxon>Exophiala</taxon>
    </lineage>
</organism>
<keyword evidence="6 8" id="KW-0472">Membrane</keyword>
<evidence type="ECO:0000259" key="9">
    <source>
        <dbReference type="Pfam" id="PF00324"/>
    </source>
</evidence>
<feature type="transmembrane region" description="Helical" evidence="8">
    <location>
        <begin position="366"/>
        <end position="391"/>
    </location>
</feature>
<sequence>MANTYDAVTTGYSDPEKGVHGSSGNGGYSDPEKGTGIDRSGNGDEIVGHSHSIDAGRGHDRKHSVRKGSLDESVIAADLLDERYRITKRGLKSRHAQMIALGGTIGTGLFVGSGYTLHVGGPAFILASYLIMTALVYMVVTAVTEVAAYLPVHGGTMSYYGYRYVSRSMGFALGYLYWYALGILVPYEVTAAGLVISYWPNDVNIAVWITIMLVVIIALNFLPVRFYGETEFWFAGTKVILMIGLLLLSFILFWGGGPSGDRLGFRYWNNPGAANAFIVKGNTGRFVSFWETLVLSVFPFTFAPELLVVTGGEMESPRRNLPIASRRYFYRLVIFYCLGVLAIGVTCPSNAEALTAGGAGAKASPYVVAIANAGISTLPSIVNAVILISAWSSGNSFLYISSRALYSLAVQGSAPRIFKTCNRWGVPYVAVAASSLFCGLAYLNVASSGSTVFNWFVNLTNTWGMTSWVCCMIIYLRFRKACKVQGIPTPYSSWIQPYGAWIAMIMFTLLCLINGFTVFFPSEWSVASFFTDYIGIPIFFIMYFGHRIYFWNDKWAWDPAEIDMQTGLQEVLDAEQPAKVRKGLGKILYLIE</sequence>
<feature type="transmembrane region" description="Helical" evidence="8">
    <location>
        <begin position="328"/>
        <end position="346"/>
    </location>
</feature>
<evidence type="ECO:0000256" key="6">
    <source>
        <dbReference type="ARBA" id="ARBA00023136"/>
    </source>
</evidence>
<feature type="transmembrane region" description="Helical" evidence="8">
    <location>
        <begin position="455"/>
        <end position="478"/>
    </location>
</feature>
<keyword evidence="5 8" id="KW-1133">Transmembrane helix</keyword>
<dbReference type="Proteomes" id="UP001203852">
    <property type="component" value="Unassembled WGS sequence"/>
</dbReference>
<feature type="transmembrane region" description="Helical" evidence="8">
    <location>
        <begin position="239"/>
        <end position="257"/>
    </location>
</feature>
<feature type="transmembrane region" description="Helical" evidence="8">
    <location>
        <begin position="498"/>
        <end position="520"/>
    </location>
</feature>
<evidence type="ECO:0000256" key="4">
    <source>
        <dbReference type="ARBA" id="ARBA00022970"/>
    </source>
</evidence>
<dbReference type="FunFam" id="1.20.1740.10:FF:000006">
    <property type="entry name" value="General amino acid permease"/>
    <property type="match status" value="1"/>
</dbReference>
<feature type="compositionally biased region" description="Basic and acidic residues" evidence="7">
    <location>
        <begin position="46"/>
        <end position="58"/>
    </location>
</feature>
<gene>
    <name evidence="10" type="ORF">EDD36DRAFT_474270</name>
</gene>
<evidence type="ECO:0000313" key="11">
    <source>
        <dbReference type="Proteomes" id="UP001203852"/>
    </source>
</evidence>
<dbReference type="EMBL" id="MU404353">
    <property type="protein sequence ID" value="KAI1614356.1"/>
    <property type="molecule type" value="Genomic_DNA"/>
</dbReference>
<feature type="transmembrane region" description="Helical" evidence="8">
    <location>
        <begin position="98"/>
        <end position="117"/>
    </location>
</feature>
<keyword evidence="2" id="KW-0813">Transport</keyword>
<dbReference type="GO" id="GO:0015171">
    <property type="term" value="F:amino acid transmembrane transporter activity"/>
    <property type="evidence" value="ECO:0007669"/>
    <property type="project" value="TreeGrafter"/>
</dbReference>
<evidence type="ECO:0000313" key="10">
    <source>
        <dbReference type="EMBL" id="KAI1614356.1"/>
    </source>
</evidence>
<dbReference type="InterPro" id="IPR004841">
    <property type="entry name" value="AA-permease/SLC12A_dom"/>
</dbReference>
<dbReference type="InterPro" id="IPR050524">
    <property type="entry name" value="APC_YAT"/>
</dbReference>
<reference evidence="10" key="1">
    <citation type="journal article" date="2022" name="bioRxiv">
        <title>Deciphering the potential niche of two novel black yeast fungi from a biological soil crust based on their genomes, phenotypes, and melanin regulation.</title>
        <authorList>
            <consortium name="DOE Joint Genome Institute"/>
            <person name="Carr E.C."/>
            <person name="Barton Q."/>
            <person name="Grambo S."/>
            <person name="Sullivan M."/>
            <person name="Renfro C.M."/>
            <person name="Kuo A."/>
            <person name="Pangilinan J."/>
            <person name="Lipzen A."/>
            <person name="Keymanesh K."/>
            <person name="Savage E."/>
            <person name="Barry K."/>
            <person name="Grigoriev I.V."/>
            <person name="Riekhof W.R."/>
            <person name="Harris S.S."/>
        </authorList>
    </citation>
    <scope>NUCLEOTIDE SEQUENCE</scope>
    <source>
        <strain evidence="10">JF 03-4F</strain>
    </source>
</reference>
<protein>
    <submittedName>
        <fullName evidence="10">AAT family amino acid transporter, variant</fullName>
    </submittedName>
</protein>
<proteinExistence type="predicted"/>
<comment type="caution">
    <text evidence="10">The sequence shown here is derived from an EMBL/GenBank/DDBJ whole genome shotgun (WGS) entry which is preliminary data.</text>
</comment>
<feature type="domain" description="Amino acid permease/ SLC12A" evidence="9">
    <location>
        <begin position="95"/>
        <end position="552"/>
    </location>
</feature>
<evidence type="ECO:0000256" key="1">
    <source>
        <dbReference type="ARBA" id="ARBA00004141"/>
    </source>
</evidence>
<evidence type="ECO:0000256" key="3">
    <source>
        <dbReference type="ARBA" id="ARBA00022692"/>
    </source>
</evidence>
<keyword evidence="3 8" id="KW-0812">Transmembrane</keyword>
<evidence type="ECO:0000256" key="2">
    <source>
        <dbReference type="ARBA" id="ARBA00022448"/>
    </source>
</evidence>
<keyword evidence="11" id="KW-1185">Reference proteome</keyword>
<dbReference type="Gene3D" id="1.20.1740.10">
    <property type="entry name" value="Amino acid/polyamine transporter I"/>
    <property type="match status" value="1"/>
</dbReference>
<feature type="compositionally biased region" description="Polar residues" evidence="7">
    <location>
        <begin position="1"/>
        <end position="12"/>
    </location>
</feature>
<name>A0AAN6DY45_9EURO</name>